<dbReference type="InterPro" id="IPR046450">
    <property type="entry name" value="PA_dom_sf"/>
</dbReference>
<dbReference type="PRINTS" id="PR00723">
    <property type="entry name" value="SUBTILISIN"/>
</dbReference>
<feature type="active site" description="Charge relay system" evidence="9 10">
    <location>
        <position position="217"/>
    </location>
</feature>
<dbReference type="Gene3D" id="2.60.40.1710">
    <property type="entry name" value="Subtilisin-like superfamily"/>
    <property type="match status" value="1"/>
</dbReference>
<dbReference type="EC" id="3.4.21.96" evidence="16"/>
<dbReference type="PANTHER" id="PTHR43806:SF11">
    <property type="entry name" value="CEREVISIN-RELATED"/>
    <property type="match status" value="1"/>
</dbReference>
<keyword evidence="7 10" id="KW-0378">Hydrolase</keyword>
<dbReference type="InterPro" id="IPR023828">
    <property type="entry name" value="Peptidase_S8_Ser-AS"/>
</dbReference>
<proteinExistence type="inferred from homology"/>
<sequence>MNRVTLKNNKKFFSLFVSMFVFLNIVFSSIVNAEEIVGVRPKKDSEKVIKDSYEKYLENLNGNKVKVEGESDAYVNPNTEVYKVDPEEKVRVIVEVEKDYLVPSTRINSFIGTNPIARDNIPKKTVKSVNKDICKEKVKKVHNAEIKKSYDEVISGFSADVKYKNVREIENIHGVKHVTIAKKVYPQMNFAKDICNIEKLWKDYKHKGEGMIVSVVDTGVDYTHKDMKISDGVKVKLDKNAVEGKGFKGKYLNRKVPYGYNFADNNFDISDKVNKDHGMHVAGIIGANGDDKDIKNNNAVKGVAPEVQLLAMKVFSNDPNNKGTYMDDIVAAIDESVRLGADVINLSIGSSVGFVDSYDAEQVAIKEAVKKGVIVVASAGNSQYSTGDYKFSDIVDTGIVSSPGLVPEAIQVSSFENNKMALWKFNYSLETESGTGNESGKTFYIPSDIHPENLLKGKHELEGCMWGRENDFIDPTTQKQKDLKGKIALIQRGRDITFEEKVLNAQNAGAAGVILYNDADKPPYLYMKLSDNITIPSVFISKKDGVKLNKALMDRKNPAKIMVDFPGEMTIEDNTSAGDISDFSSWGPTPNLDFKPQVTAPGGNILSTVSNNKYGVKSGTSMSSPYVSALYALMLQNINDMEKKGVCKFTSDLEKKDVVKSLVINSSRVSKDPSSKDGSPFSPRRQGAGVVDGENAMKNLVTARVNNSPNASLKEVNNNEKFEIVLQNYGDKNLTYKIEDLSGVLSDKDAGMEPGKRSKDMTYDVKLKGASITFNKKSISIPKGGKASVQATINLDNTVPKDIFIEGFIGFRPENKENAELVLPYMGFYGVWGSLPIMDTPVYDAKNSRIKGTMLVSKYKNDYIILGRDGALIKSPYNVAFNTVSDYRCNVIPQVSFLRNAKEVNVNVLDKDKNVIRNLSIDNNVRKILLKENRKAYRDDNWMWDGKIYNEKIKKYEDVSDGQYYMQVKSKVDYKGAEFQTIEMPVKKDSLNPELVVYGDKEVLGNKYTIDFTAEDKCSGVDGFTVDVNGYLQRDKYNSSFLKLTPNKEGMYSLELNNLKENEMNKVSVYVIDYAGNTTSATLNLKTSNLIIEDPENGKFIQSGDFTLKYGATKSLMEKADKFKIFVDGKLYGEQLISKEDLKNESKHFNYELKNLGQGAHRVVVVAAKDNPKESIGYDRIDSRFVDISMPLKDLNVLFSNLKSGQLIKTSNYVTKGKVTNKPKMLKIDGSDVNIKDDLTFGHNIKLKEGLNKVPVEIKNDKGKEYSYVLNVYCDLTAPIINLAISDEEKDDIKISVPNNTDTYTLKGTVKDNLYGCSLYANGDAIANIHSIPPIVNKEEKEFKYEVKLKESSTNIELKAVDKAGNVSKKNITIEKEQKVNGGEGLGDGQVKLELISPKKDHKFKLGSNVRVKLKAKNLSNKTKEVCLITALYDENNSMISFNCGEYEIEPNKDIKLNSIFSTPKVGKYKVKCFIWDSLDKKNIISNKYEFVLE</sequence>
<dbReference type="Pfam" id="PF02225">
    <property type="entry name" value="PA"/>
    <property type="match status" value="1"/>
</dbReference>
<name>A0A4V6KC07_HATHI</name>
<dbReference type="PROSITE" id="PS00137">
    <property type="entry name" value="SUBTILASE_HIS"/>
    <property type="match status" value="1"/>
</dbReference>
<dbReference type="PROSITE" id="PS00138">
    <property type="entry name" value="SUBTILASE_SER"/>
    <property type="match status" value="1"/>
</dbReference>
<dbReference type="Gene3D" id="3.50.30.30">
    <property type="match status" value="1"/>
</dbReference>
<dbReference type="InterPro" id="IPR013783">
    <property type="entry name" value="Ig-like_fold"/>
</dbReference>
<dbReference type="InterPro" id="IPR000209">
    <property type="entry name" value="Peptidase_S8/S53_dom"/>
</dbReference>
<dbReference type="GO" id="GO:0016020">
    <property type="term" value="C:membrane"/>
    <property type="evidence" value="ECO:0007669"/>
    <property type="project" value="InterPro"/>
</dbReference>
<evidence type="ECO:0000259" key="13">
    <source>
        <dbReference type="Pfam" id="PF00082"/>
    </source>
</evidence>
<evidence type="ECO:0000256" key="10">
    <source>
        <dbReference type="PROSITE-ProRule" id="PRU01240"/>
    </source>
</evidence>
<dbReference type="PROSITE" id="PS00136">
    <property type="entry name" value="SUBTILASE_ASP"/>
    <property type="match status" value="1"/>
</dbReference>
<reference evidence="16 17" key="1">
    <citation type="submission" date="2019-05" db="EMBL/GenBank/DDBJ databases">
        <authorList>
            <consortium name="Pathogen Informatics"/>
        </authorList>
    </citation>
    <scope>NUCLEOTIDE SEQUENCE [LARGE SCALE GENOMIC DNA]</scope>
    <source>
        <strain evidence="16 17">NCTC503</strain>
    </source>
</reference>
<keyword evidence="8 10" id="KW-0720">Serine protease</keyword>
<dbReference type="Pfam" id="PF06280">
    <property type="entry name" value="fn3_5"/>
    <property type="match status" value="1"/>
</dbReference>
<dbReference type="KEGG" id="hhw:NCTC503_00569"/>
<evidence type="ECO:0000259" key="15">
    <source>
        <dbReference type="Pfam" id="PF06280"/>
    </source>
</evidence>
<evidence type="ECO:0000256" key="9">
    <source>
        <dbReference type="PIRSR" id="PIRSR615500-1"/>
    </source>
</evidence>
<evidence type="ECO:0000256" key="5">
    <source>
        <dbReference type="ARBA" id="ARBA00022729"/>
    </source>
</evidence>
<comment type="similarity">
    <text evidence="1 10 11">Belongs to the peptidase S8 family.</text>
</comment>
<keyword evidence="4 10" id="KW-0645">Protease</keyword>
<keyword evidence="3" id="KW-0964">Secreted</keyword>
<dbReference type="InterPro" id="IPR034216">
    <property type="entry name" value="C5a_Peptidase"/>
</dbReference>
<dbReference type="SUPFAM" id="SSF52025">
    <property type="entry name" value="PA domain"/>
    <property type="match status" value="1"/>
</dbReference>
<feature type="active site" description="Charge relay system" evidence="9 10">
    <location>
        <position position="277"/>
    </location>
</feature>
<feature type="domain" description="C5a peptidase/Subtilisin-like protease SBT2-like Fn3-like" evidence="15">
    <location>
        <begin position="712"/>
        <end position="826"/>
    </location>
</feature>
<evidence type="ECO:0000256" key="11">
    <source>
        <dbReference type="RuleBase" id="RU003355"/>
    </source>
</evidence>
<dbReference type="InterPro" id="IPR010435">
    <property type="entry name" value="C5a/SBT2-like_Fn3"/>
</dbReference>
<evidence type="ECO:0000313" key="16">
    <source>
        <dbReference type="EMBL" id="VTQ84577.1"/>
    </source>
</evidence>
<dbReference type="InterPro" id="IPR036852">
    <property type="entry name" value="Peptidase_S8/S53_dom_sf"/>
</dbReference>
<evidence type="ECO:0000256" key="3">
    <source>
        <dbReference type="ARBA" id="ARBA00022525"/>
    </source>
</evidence>
<evidence type="ECO:0000256" key="7">
    <source>
        <dbReference type="ARBA" id="ARBA00022801"/>
    </source>
</evidence>
<dbReference type="Proteomes" id="UP000308489">
    <property type="component" value="Chromosome 1"/>
</dbReference>
<keyword evidence="2" id="KW-0134">Cell wall</keyword>
<evidence type="ECO:0000256" key="1">
    <source>
        <dbReference type="ARBA" id="ARBA00011073"/>
    </source>
</evidence>
<evidence type="ECO:0000256" key="6">
    <source>
        <dbReference type="ARBA" id="ARBA00022737"/>
    </source>
</evidence>
<keyword evidence="5" id="KW-0732">Signal</keyword>
<evidence type="ECO:0000256" key="4">
    <source>
        <dbReference type="ARBA" id="ARBA00022670"/>
    </source>
</evidence>
<evidence type="ECO:0000259" key="14">
    <source>
        <dbReference type="Pfam" id="PF02225"/>
    </source>
</evidence>
<protein>
    <submittedName>
        <fullName evidence="16">Serine protease</fullName>
        <ecNumber evidence="16">3.4.21.96</ecNumber>
    </submittedName>
</protein>
<evidence type="ECO:0000256" key="8">
    <source>
        <dbReference type="ARBA" id="ARBA00022825"/>
    </source>
</evidence>
<dbReference type="SUPFAM" id="SSF52743">
    <property type="entry name" value="Subtilisin-like"/>
    <property type="match status" value="1"/>
</dbReference>
<dbReference type="InterPro" id="IPR022398">
    <property type="entry name" value="Peptidase_S8_His-AS"/>
</dbReference>
<dbReference type="InterPro" id="IPR003137">
    <property type="entry name" value="PA_domain"/>
</dbReference>
<dbReference type="InterPro" id="IPR015500">
    <property type="entry name" value="Peptidase_S8_subtilisin-rel"/>
</dbReference>
<dbReference type="Gene3D" id="3.40.50.200">
    <property type="entry name" value="Peptidase S8/S53 domain"/>
    <property type="match status" value="1"/>
</dbReference>
<dbReference type="Pfam" id="PF00082">
    <property type="entry name" value="Peptidase_S8"/>
    <property type="match status" value="1"/>
</dbReference>
<accession>A0A4V6KC07</accession>
<feature type="region of interest" description="Disordered" evidence="12">
    <location>
        <begin position="668"/>
        <end position="689"/>
    </location>
</feature>
<dbReference type="RefSeq" id="WP_171011963.1">
    <property type="nucleotide sequence ID" value="NZ_CBCRUQ010000009.1"/>
</dbReference>
<feature type="active site" description="Charge relay system" evidence="9 10">
    <location>
        <position position="621"/>
    </location>
</feature>
<feature type="domain" description="PA" evidence="14">
    <location>
        <begin position="463"/>
        <end position="548"/>
    </location>
</feature>
<dbReference type="CDD" id="cd07475">
    <property type="entry name" value="Peptidases_S8_C5a_Peptidase"/>
    <property type="match status" value="1"/>
</dbReference>
<dbReference type="GO" id="GO:0004252">
    <property type="term" value="F:serine-type endopeptidase activity"/>
    <property type="evidence" value="ECO:0007669"/>
    <property type="project" value="UniProtKB-UniRule"/>
</dbReference>
<dbReference type="CDD" id="cd02133">
    <property type="entry name" value="PA_C5a_like"/>
    <property type="match status" value="1"/>
</dbReference>
<dbReference type="GO" id="GO:0006508">
    <property type="term" value="P:proteolysis"/>
    <property type="evidence" value="ECO:0007669"/>
    <property type="project" value="UniProtKB-KW"/>
</dbReference>
<dbReference type="PANTHER" id="PTHR43806">
    <property type="entry name" value="PEPTIDASE S8"/>
    <property type="match status" value="1"/>
</dbReference>
<evidence type="ECO:0000256" key="12">
    <source>
        <dbReference type="SAM" id="MobiDB-lite"/>
    </source>
</evidence>
<keyword evidence="17" id="KW-1185">Reference proteome</keyword>
<dbReference type="Gene3D" id="2.60.40.10">
    <property type="entry name" value="Immunoglobulins"/>
    <property type="match status" value="1"/>
</dbReference>
<feature type="domain" description="Peptidase S8/S53" evidence="13">
    <location>
        <begin position="208"/>
        <end position="689"/>
    </location>
</feature>
<dbReference type="InterPro" id="IPR050131">
    <property type="entry name" value="Peptidase_S8_subtilisin-like"/>
</dbReference>
<evidence type="ECO:0000313" key="17">
    <source>
        <dbReference type="Proteomes" id="UP000308489"/>
    </source>
</evidence>
<keyword evidence="6" id="KW-0677">Repeat</keyword>
<dbReference type="EMBL" id="LR590481">
    <property type="protein sequence ID" value="VTQ84577.1"/>
    <property type="molecule type" value="Genomic_DNA"/>
</dbReference>
<dbReference type="InterPro" id="IPR023827">
    <property type="entry name" value="Peptidase_S8_Asp-AS"/>
</dbReference>
<evidence type="ECO:0000256" key="2">
    <source>
        <dbReference type="ARBA" id="ARBA00022512"/>
    </source>
</evidence>
<gene>
    <name evidence="16" type="primary">prtP_2</name>
    <name evidence="16" type="ORF">NCTC503_00569</name>
</gene>
<organism evidence="16 17">
    <name type="scientific">Hathewaya histolytica</name>
    <name type="common">Clostridium histolyticum</name>
    <dbReference type="NCBI Taxonomy" id="1498"/>
    <lineage>
        <taxon>Bacteria</taxon>
        <taxon>Bacillati</taxon>
        <taxon>Bacillota</taxon>
        <taxon>Clostridia</taxon>
        <taxon>Eubacteriales</taxon>
        <taxon>Clostridiaceae</taxon>
        <taxon>Hathewaya</taxon>
    </lineage>
</organism>
<dbReference type="PROSITE" id="PS51892">
    <property type="entry name" value="SUBTILASE"/>
    <property type="match status" value="1"/>
</dbReference>